<evidence type="ECO:0000256" key="1">
    <source>
        <dbReference type="SAM" id="SignalP"/>
    </source>
</evidence>
<feature type="domain" description="Tail specific protease" evidence="2">
    <location>
        <begin position="121"/>
        <end position="356"/>
    </location>
</feature>
<dbReference type="InterPro" id="IPR029045">
    <property type="entry name" value="ClpP/crotonase-like_dom_sf"/>
</dbReference>
<dbReference type="EMBL" id="JAUKPO010000077">
    <property type="protein sequence ID" value="MDO1451660.1"/>
    <property type="molecule type" value="Genomic_DNA"/>
</dbReference>
<reference evidence="3" key="1">
    <citation type="submission" date="2023-07" db="EMBL/GenBank/DDBJ databases">
        <title>The genome sequence of Rhodocytophaga aerolata KACC 12507.</title>
        <authorList>
            <person name="Zhang X."/>
        </authorList>
    </citation>
    <scope>NUCLEOTIDE SEQUENCE</scope>
    <source>
        <strain evidence="3">KACC 12507</strain>
    </source>
</reference>
<dbReference type="RefSeq" id="WP_302042457.1">
    <property type="nucleotide sequence ID" value="NZ_JAUKPO010000077.1"/>
</dbReference>
<dbReference type="Gene3D" id="3.90.226.10">
    <property type="entry name" value="2-enoyl-CoA Hydratase, Chain A, domain 1"/>
    <property type="match status" value="1"/>
</dbReference>
<evidence type="ECO:0000313" key="4">
    <source>
        <dbReference type="Proteomes" id="UP001168528"/>
    </source>
</evidence>
<gene>
    <name evidence="3" type="ORF">Q0590_35635</name>
</gene>
<organism evidence="3 4">
    <name type="scientific">Rhodocytophaga aerolata</name>
    <dbReference type="NCBI Taxonomy" id="455078"/>
    <lineage>
        <taxon>Bacteria</taxon>
        <taxon>Pseudomonadati</taxon>
        <taxon>Bacteroidota</taxon>
        <taxon>Cytophagia</taxon>
        <taxon>Cytophagales</taxon>
        <taxon>Rhodocytophagaceae</taxon>
        <taxon>Rhodocytophaga</taxon>
    </lineage>
</organism>
<dbReference type="Proteomes" id="UP001168528">
    <property type="component" value="Unassembled WGS sequence"/>
</dbReference>
<evidence type="ECO:0000313" key="3">
    <source>
        <dbReference type="EMBL" id="MDO1451660.1"/>
    </source>
</evidence>
<keyword evidence="4" id="KW-1185">Reference proteome</keyword>
<feature type="chain" id="PRO_5045527226" evidence="1">
    <location>
        <begin position="24"/>
        <end position="380"/>
    </location>
</feature>
<dbReference type="InterPro" id="IPR005151">
    <property type="entry name" value="Tail-specific_protease"/>
</dbReference>
<accession>A0ABT8RKM5</accession>
<comment type="caution">
    <text evidence="3">The sequence shown here is derived from an EMBL/GenBank/DDBJ whole genome shotgun (WGS) entry which is preliminary data.</text>
</comment>
<feature type="signal peptide" evidence="1">
    <location>
        <begin position="1"/>
        <end position="23"/>
    </location>
</feature>
<evidence type="ECO:0000259" key="2">
    <source>
        <dbReference type="SMART" id="SM00245"/>
    </source>
</evidence>
<dbReference type="CDD" id="cd06567">
    <property type="entry name" value="Peptidase_S41"/>
    <property type="match status" value="1"/>
</dbReference>
<dbReference type="PROSITE" id="PS51257">
    <property type="entry name" value="PROKAR_LIPOPROTEIN"/>
    <property type="match status" value="1"/>
</dbReference>
<name>A0ABT8RKM5_9BACT</name>
<dbReference type="SMART" id="SM00245">
    <property type="entry name" value="TSPc"/>
    <property type="match status" value="1"/>
</dbReference>
<proteinExistence type="predicted"/>
<dbReference type="PANTHER" id="PTHR32060:SF30">
    <property type="entry name" value="CARBOXY-TERMINAL PROCESSING PROTEASE CTPA"/>
    <property type="match status" value="1"/>
</dbReference>
<keyword evidence="1" id="KW-0732">Signal</keyword>
<dbReference type="SUPFAM" id="SSF52096">
    <property type="entry name" value="ClpP/crotonase"/>
    <property type="match status" value="1"/>
</dbReference>
<sequence length="380" mass="42232">MLKIPISLLLLLILAFSCTSVQPNQQVVIDQLDLKFNSNDIKLSNEAERYIESVVAIMKQEALHKQDLNFDEIHQLIRYYANGAQSQADTHQAIKKALPLLKDHHSSFLTAAQIHQYLGLTAQAIEEIKKGKAPHIDSSKVDSLKTALPYASAKLISGNIGYLSVPAFDNLFSEAMTMFADSLQTIIRQLDQQPINGWIIDLRENDGGAAMPMITGLGPLLDDQNCYYTVDKQAKLLAKSYYKEGGYYDVEVEEQRAKKKVEPLVQSSINYRIKKSSLPVALLTSFKTASSAEAVTAIFAGQANVKIIGSKTNGLTTTNSFKFLADNSALNLTIGYYANRHQQVYKQGIAPDIELQRDTNPTEKLEEDPSMQMALDWIAQ</sequence>
<dbReference type="Pfam" id="PF03572">
    <property type="entry name" value="Peptidase_S41"/>
    <property type="match status" value="1"/>
</dbReference>
<protein>
    <submittedName>
        <fullName evidence="3">S41 family peptidase</fullName>
    </submittedName>
</protein>
<dbReference type="PANTHER" id="PTHR32060">
    <property type="entry name" value="TAIL-SPECIFIC PROTEASE"/>
    <property type="match status" value="1"/>
</dbReference>